<dbReference type="EMBL" id="BMIQ01000001">
    <property type="protein sequence ID" value="GGD85431.1"/>
    <property type="molecule type" value="Genomic_DNA"/>
</dbReference>
<dbReference type="SMART" id="SM00257">
    <property type="entry name" value="LysM"/>
    <property type="match status" value="1"/>
</dbReference>
<dbReference type="PROSITE" id="PS51782">
    <property type="entry name" value="LYSM"/>
    <property type="match status" value="1"/>
</dbReference>
<dbReference type="PANTHER" id="PTHR34700">
    <property type="entry name" value="POTASSIUM BINDING PROTEIN KBP"/>
    <property type="match status" value="1"/>
</dbReference>
<name>A0A916ZCB8_9HYPH</name>
<comment type="caution">
    <text evidence="3">The sequence shown here is derived from an EMBL/GenBank/DDBJ whole genome shotgun (WGS) entry which is preliminary data.</text>
</comment>
<evidence type="ECO:0000259" key="2">
    <source>
        <dbReference type="PROSITE" id="PS51782"/>
    </source>
</evidence>
<feature type="region of interest" description="Disordered" evidence="1">
    <location>
        <begin position="47"/>
        <end position="109"/>
    </location>
</feature>
<proteinExistence type="predicted"/>
<keyword evidence="4" id="KW-1185">Reference proteome</keyword>
<reference evidence="3" key="1">
    <citation type="journal article" date="2014" name="Int. J. Syst. Evol. Microbiol.">
        <title>Complete genome sequence of Corynebacterium casei LMG S-19264T (=DSM 44701T), isolated from a smear-ripened cheese.</title>
        <authorList>
            <consortium name="US DOE Joint Genome Institute (JGI-PGF)"/>
            <person name="Walter F."/>
            <person name="Albersmeier A."/>
            <person name="Kalinowski J."/>
            <person name="Ruckert C."/>
        </authorList>
    </citation>
    <scope>NUCLEOTIDE SEQUENCE</scope>
    <source>
        <strain evidence="3">CGMCC 1.15367</strain>
    </source>
</reference>
<gene>
    <name evidence="3" type="ORF">GCM10011390_00020</name>
</gene>
<dbReference type="Proteomes" id="UP000644699">
    <property type="component" value="Unassembled WGS sequence"/>
</dbReference>
<dbReference type="InterPro" id="IPR036779">
    <property type="entry name" value="LysM_dom_sf"/>
</dbReference>
<organism evidence="3 4">
    <name type="scientific">Aureimonas endophytica</name>
    <dbReference type="NCBI Taxonomy" id="2027858"/>
    <lineage>
        <taxon>Bacteria</taxon>
        <taxon>Pseudomonadati</taxon>
        <taxon>Pseudomonadota</taxon>
        <taxon>Alphaproteobacteria</taxon>
        <taxon>Hyphomicrobiales</taxon>
        <taxon>Aurantimonadaceae</taxon>
        <taxon>Aureimonas</taxon>
    </lineage>
</organism>
<protein>
    <submittedName>
        <fullName evidence="3">Peptidoglycan-binding protein LysM</fullName>
    </submittedName>
</protein>
<feature type="domain" description="LysM" evidence="2">
    <location>
        <begin position="374"/>
        <end position="423"/>
    </location>
</feature>
<dbReference type="Pfam" id="PF01476">
    <property type="entry name" value="LysM"/>
    <property type="match status" value="1"/>
</dbReference>
<reference evidence="3" key="2">
    <citation type="submission" date="2020-09" db="EMBL/GenBank/DDBJ databases">
        <authorList>
            <person name="Sun Q."/>
            <person name="Zhou Y."/>
        </authorList>
    </citation>
    <scope>NUCLEOTIDE SEQUENCE</scope>
    <source>
        <strain evidence="3">CGMCC 1.15367</strain>
    </source>
</reference>
<dbReference type="InterPro" id="IPR041498">
    <property type="entry name" value="Big_6"/>
</dbReference>
<dbReference type="InterPro" id="IPR052196">
    <property type="entry name" value="Bact_Kbp"/>
</dbReference>
<dbReference type="InterPro" id="IPR018392">
    <property type="entry name" value="LysM"/>
</dbReference>
<evidence type="ECO:0000313" key="3">
    <source>
        <dbReference type="EMBL" id="GGD85431.1"/>
    </source>
</evidence>
<sequence length="439" mass="45495">MSRKFSVLVVFCLFLLGAILAGYWDMLSSERLRQVRDRASQSITELAETARSSIADPAPTPTAPAPAGDKPAAGEGAPSLASATPAPVAEAKADAGAGKPAGNPDAPSFDILRVEPDGSAVIAGRAKPGSEIRLLDGEKVVGSAKASAEGEFAIVLDQRLAVGDHQLRIEAAQPDGRTIVSADAAIVSVPQPHEPEKLLAMIETPGQPSRLIAVPKAEPAAPPATDPAASTTVATAMPAPTAPSAAPPASSFAVDAVEIENGRIYVAGQAAGSQPVRVYVDDRLAGEDRRRANGRFLVTATLPLGEGEHRIRADMIGPNGAVASRVEVPFVKPHGDTMSAVAAAEPRTVAPEDASGAAAGVATATQPAMETVQARVLIRRGDSLWRISRKAYGQGRRYTVIYLANGDQIRNPNRIYPGQLLQVPKDEAAQATPGETATR</sequence>
<evidence type="ECO:0000313" key="4">
    <source>
        <dbReference type="Proteomes" id="UP000644699"/>
    </source>
</evidence>
<feature type="compositionally biased region" description="Low complexity" evidence="1">
    <location>
        <begin position="65"/>
        <end position="107"/>
    </location>
</feature>
<dbReference type="Gene3D" id="3.10.350.10">
    <property type="entry name" value="LysM domain"/>
    <property type="match status" value="1"/>
</dbReference>
<dbReference type="AlphaFoldDB" id="A0A916ZCB8"/>
<evidence type="ECO:0000256" key="1">
    <source>
        <dbReference type="SAM" id="MobiDB-lite"/>
    </source>
</evidence>
<dbReference type="RefSeq" id="WP_188906193.1">
    <property type="nucleotide sequence ID" value="NZ_BMIQ01000001.1"/>
</dbReference>
<dbReference type="Pfam" id="PF17936">
    <property type="entry name" value="Big_6"/>
    <property type="match status" value="1"/>
</dbReference>
<dbReference type="PANTHER" id="PTHR34700:SF4">
    <property type="entry name" value="PHAGE-LIKE ELEMENT PBSX PROTEIN XKDP"/>
    <property type="match status" value="1"/>
</dbReference>
<accession>A0A916ZCB8</accession>
<dbReference type="CDD" id="cd00118">
    <property type="entry name" value="LysM"/>
    <property type="match status" value="1"/>
</dbReference>